<dbReference type="Pfam" id="PF13450">
    <property type="entry name" value="NAD_binding_8"/>
    <property type="match status" value="1"/>
</dbReference>
<comment type="caution">
    <text evidence="1">The sequence shown here is derived from an EMBL/GenBank/DDBJ whole genome shotgun (WGS) entry which is preliminary data.</text>
</comment>
<dbReference type="InterPro" id="IPR036188">
    <property type="entry name" value="FAD/NAD-bd_sf"/>
</dbReference>
<dbReference type="Gene3D" id="3.50.50.60">
    <property type="entry name" value="FAD/NAD(P)-binding domain"/>
    <property type="match status" value="2"/>
</dbReference>
<protein>
    <submittedName>
        <fullName evidence="1">Phytoene dehydrogenase-like protein</fullName>
    </submittedName>
</protein>
<gene>
    <name evidence="1" type="ORF">GGP83_001737</name>
</gene>
<dbReference type="EMBL" id="JANUBB010000006">
    <property type="protein sequence ID" value="MCS3951785.1"/>
    <property type="molecule type" value="Genomic_DNA"/>
</dbReference>
<dbReference type="PRINTS" id="PR00411">
    <property type="entry name" value="PNDRDTASEI"/>
</dbReference>
<evidence type="ECO:0000313" key="1">
    <source>
        <dbReference type="EMBL" id="MCS3951785.1"/>
    </source>
</evidence>
<accession>A0A9X2T4Q2</accession>
<name>A0A9X2T4Q2_9BACT</name>
<reference evidence="1" key="1">
    <citation type="submission" date="2022-08" db="EMBL/GenBank/DDBJ databases">
        <title>Genomic Encyclopedia of Type Strains, Phase V (KMG-V): Genome sequencing to study the core and pangenomes of soil and plant-associated prokaryotes.</title>
        <authorList>
            <person name="Whitman W."/>
        </authorList>
    </citation>
    <scope>NUCLEOTIDE SEQUENCE</scope>
    <source>
        <strain evidence="1">SP2017</strain>
    </source>
</reference>
<dbReference type="PANTHER" id="PTHR10668:SF105">
    <property type="entry name" value="DEHYDROGENASE-RELATED"/>
    <property type="match status" value="1"/>
</dbReference>
<dbReference type="Proteomes" id="UP001155010">
    <property type="component" value="Unassembled WGS sequence"/>
</dbReference>
<dbReference type="PANTHER" id="PTHR10668">
    <property type="entry name" value="PHYTOENE DEHYDROGENASE"/>
    <property type="match status" value="1"/>
</dbReference>
<dbReference type="RefSeq" id="WP_112904583.1">
    <property type="nucleotide sequence ID" value="NZ_CALTSG010000001.1"/>
</dbReference>
<sequence>MANADAIVVGSGPNGLGAAVVLARAGWDVHVIEQADAVGGAARSEEVTRPGFVHDLGSAIHPLAAASPLFRRLPLDEYGLSWVQPDLPLAHPLDGGRAVAMHQSLEETALGLGGDAGRYRWLNGPLADRWRAVLDEVLQPVLHLPRAPLLLAQFGLRAIWPAQLLGQGLFRTEEARALLAGLAAHSNLPLSALGSTAFGLVLGMAGHAVGWPFPKGGAGAITQALADYLRDLGGTIETGRRVHSVDELPPSRTVVLNLTPRQVLRVARPRLPARYETQLTQYRYGAAAFKVDYALSDPIPWAAEACGRAGTVHVGGTLNEIAASERAVAQGRVPERPYVLLAQHSRFDESRAPGDQHTAWAYCHVPNGATADATAQVERQIERFAPGFRDTILERHVMGPQALEAWNPNLVGGDINGGALDLGQLIARPALRWSPYRIPARTARGAQLYMASASTPPGGGVHGMAGRHAAHTVLADAGQDV</sequence>
<proteinExistence type="predicted"/>
<dbReference type="SUPFAM" id="SSF51905">
    <property type="entry name" value="FAD/NAD(P)-binding domain"/>
    <property type="match status" value="1"/>
</dbReference>
<dbReference type="AlphaFoldDB" id="A0A9X2T4Q2"/>
<organism evidence="1 2">
    <name type="scientific">Salinibacter ruber</name>
    <dbReference type="NCBI Taxonomy" id="146919"/>
    <lineage>
        <taxon>Bacteria</taxon>
        <taxon>Pseudomonadati</taxon>
        <taxon>Rhodothermota</taxon>
        <taxon>Rhodothermia</taxon>
        <taxon>Rhodothermales</taxon>
        <taxon>Salinibacteraceae</taxon>
        <taxon>Salinibacter</taxon>
    </lineage>
</organism>
<evidence type="ECO:0000313" key="2">
    <source>
        <dbReference type="Proteomes" id="UP001155010"/>
    </source>
</evidence>